<feature type="non-terminal residue" evidence="2">
    <location>
        <position position="118"/>
    </location>
</feature>
<dbReference type="Pfam" id="PF06985">
    <property type="entry name" value="HET"/>
    <property type="match status" value="1"/>
</dbReference>
<dbReference type="PANTHER" id="PTHR24148">
    <property type="entry name" value="ANKYRIN REPEAT DOMAIN-CONTAINING PROTEIN 39 HOMOLOG-RELATED"/>
    <property type="match status" value="1"/>
</dbReference>
<dbReference type="InterPro" id="IPR010730">
    <property type="entry name" value="HET"/>
</dbReference>
<dbReference type="EMBL" id="JAULSU010000002">
    <property type="protein sequence ID" value="KAK0627422.1"/>
    <property type="molecule type" value="Genomic_DNA"/>
</dbReference>
<feature type="domain" description="Heterokaryon incompatibility" evidence="1">
    <location>
        <begin position="31"/>
        <end position="118"/>
    </location>
</feature>
<name>A0AA39X4Z4_9PEZI</name>
<evidence type="ECO:0000259" key="1">
    <source>
        <dbReference type="Pfam" id="PF06985"/>
    </source>
</evidence>
<feature type="non-terminal residue" evidence="2">
    <location>
        <position position="1"/>
    </location>
</feature>
<accession>A0AA39X4Z4</accession>
<reference evidence="2" key="1">
    <citation type="submission" date="2023-06" db="EMBL/GenBank/DDBJ databases">
        <title>Genome-scale phylogeny and comparative genomics of the fungal order Sordariales.</title>
        <authorList>
            <consortium name="Lawrence Berkeley National Laboratory"/>
            <person name="Hensen N."/>
            <person name="Bonometti L."/>
            <person name="Westerberg I."/>
            <person name="Brannstrom I.O."/>
            <person name="Guillou S."/>
            <person name="Cros-Aarteil S."/>
            <person name="Calhoun S."/>
            <person name="Haridas S."/>
            <person name="Kuo A."/>
            <person name="Mondo S."/>
            <person name="Pangilinan J."/>
            <person name="Riley R."/>
            <person name="Labutti K."/>
            <person name="Andreopoulos B."/>
            <person name="Lipzen A."/>
            <person name="Chen C."/>
            <person name="Yanf M."/>
            <person name="Daum C."/>
            <person name="Ng V."/>
            <person name="Clum A."/>
            <person name="Steindorff A."/>
            <person name="Ohm R."/>
            <person name="Martin F."/>
            <person name="Silar P."/>
            <person name="Natvig D."/>
            <person name="Lalanne C."/>
            <person name="Gautier V."/>
            <person name="Ament-Velasquez S.L."/>
            <person name="Kruys A."/>
            <person name="Hutchinson M.I."/>
            <person name="Powell A.J."/>
            <person name="Barry K."/>
            <person name="Miller A.N."/>
            <person name="Grigoriev I.V."/>
            <person name="Debuchy R."/>
            <person name="Gladieux P."/>
            <person name="Thoren M.H."/>
            <person name="Johannesson H."/>
        </authorList>
    </citation>
    <scope>NUCLEOTIDE SEQUENCE</scope>
    <source>
        <strain evidence="2">CBS 606.72</strain>
    </source>
</reference>
<evidence type="ECO:0000313" key="2">
    <source>
        <dbReference type="EMBL" id="KAK0627422.1"/>
    </source>
</evidence>
<protein>
    <submittedName>
        <fullName evidence="2">Heterokaryon incompatibility protein-domain-containing protein</fullName>
    </submittedName>
</protein>
<dbReference type="Proteomes" id="UP001175000">
    <property type="component" value="Unassembled WGS sequence"/>
</dbReference>
<evidence type="ECO:0000313" key="3">
    <source>
        <dbReference type="Proteomes" id="UP001175000"/>
    </source>
</evidence>
<keyword evidence="3" id="KW-1185">Reference proteome</keyword>
<dbReference type="AlphaFoldDB" id="A0AA39X4Z4"/>
<proteinExistence type="predicted"/>
<gene>
    <name evidence="2" type="ORF">B0T14DRAFT_409449</name>
</gene>
<dbReference type="InterPro" id="IPR052895">
    <property type="entry name" value="HetReg/Transcr_Mod"/>
</dbReference>
<organism evidence="2 3">
    <name type="scientific">Immersiella caudata</name>
    <dbReference type="NCBI Taxonomy" id="314043"/>
    <lineage>
        <taxon>Eukaryota</taxon>
        <taxon>Fungi</taxon>
        <taxon>Dikarya</taxon>
        <taxon>Ascomycota</taxon>
        <taxon>Pezizomycotina</taxon>
        <taxon>Sordariomycetes</taxon>
        <taxon>Sordariomycetidae</taxon>
        <taxon>Sordariales</taxon>
        <taxon>Lasiosphaeriaceae</taxon>
        <taxon>Immersiella</taxon>
    </lineage>
</organism>
<comment type="caution">
    <text evidence="2">The sequence shown here is derived from an EMBL/GenBank/DDBJ whole genome shotgun (WGS) entry which is preliminary data.</text>
</comment>
<sequence length="118" mass="13820">LRLIEIQPAVKNNDPIVCTLTEATFGSKPQYEALSYMWKKETADEPILLNGVPFVVGKNLRDALLFLRRDYKRGSTKTRLLIWIDAICINQREPQERNRQVRIMDQIYFRAQAVVVWL</sequence>
<dbReference type="PANTHER" id="PTHR24148:SF64">
    <property type="entry name" value="HETEROKARYON INCOMPATIBILITY DOMAIN-CONTAINING PROTEIN"/>
    <property type="match status" value="1"/>
</dbReference>